<dbReference type="InterPro" id="IPR049883">
    <property type="entry name" value="NOTCH1_EGF-like"/>
</dbReference>
<dbReference type="InterPro" id="IPR008271">
    <property type="entry name" value="Ser/Thr_kinase_AS"/>
</dbReference>
<evidence type="ECO:0000256" key="16">
    <source>
        <dbReference type="PROSITE-ProRule" id="PRU00076"/>
    </source>
</evidence>
<dbReference type="FunFam" id="2.10.25.10:FF:000139">
    <property type="entry name" value="Fibulin-1"/>
    <property type="match status" value="1"/>
</dbReference>
<dbReference type="AlphaFoldDB" id="A0AAW1XKD8"/>
<keyword evidence="24" id="KW-1185">Reference proteome</keyword>
<protein>
    <recommendedName>
        <fullName evidence="25">Wall-associated receptor kinase 2-like</fullName>
    </recommendedName>
</protein>
<evidence type="ECO:0000313" key="24">
    <source>
        <dbReference type="Proteomes" id="UP001457282"/>
    </source>
</evidence>
<comment type="caution">
    <text evidence="23">The sequence shown here is derived from an EMBL/GenBank/DDBJ whole genome shotgun (WGS) entry which is preliminary data.</text>
</comment>
<dbReference type="GO" id="GO:0005886">
    <property type="term" value="C:plasma membrane"/>
    <property type="evidence" value="ECO:0007669"/>
    <property type="project" value="TreeGrafter"/>
</dbReference>
<dbReference type="GO" id="GO:0004674">
    <property type="term" value="F:protein serine/threonine kinase activity"/>
    <property type="evidence" value="ECO:0007669"/>
    <property type="project" value="UniProtKB-KW"/>
</dbReference>
<keyword evidence="10 19" id="KW-1133">Transmembrane helix</keyword>
<dbReference type="CDD" id="cd14066">
    <property type="entry name" value="STKc_IRAK"/>
    <property type="match status" value="1"/>
</dbReference>
<comment type="caution">
    <text evidence="16">Lacks conserved residue(s) required for the propagation of feature annotation.</text>
</comment>
<keyword evidence="2" id="KW-0723">Serine/threonine-protein kinase</keyword>
<dbReference type="Gene3D" id="2.10.25.10">
    <property type="entry name" value="Laminin"/>
    <property type="match status" value="2"/>
</dbReference>
<feature type="binding site" evidence="17">
    <location>
        <position position="461"/>
    </location>
    <ligand>
        <name>ATP</name>
        <dbReference type="ChEBI" id="CHEBI:30616"/>
    </ligand>
</feature>
<dbReference type="InterPro" id="IPR000742">
    <property type="entry name" value="EGF"/>
</dbReference>
<feature type="signal peptide" evidence="20">
    <location>
        <begin position="1"/>
        <end position="29"/>
    </location>
</feature>
<evidence type="ECO:0000256" key="4">
    <source>
        <dbReference type="ARBA" id="ARBA00022679"/>
    </source>
</evidence>
<evidence type="ECO:0000256" key="18">
    <source>
        <dbReference type="SAM" id="MobiDB-lite"/>
    </source>
</evidence>
<evidence type="ECO:0000256" key="9">
    <source>
        <dbReference type="ARBA" id="ARBA00022840"/>
    </source>
</evidence>
<reference evidence="23 24" key="1">
    <citation type="journal article" date="2023" name="G3 (Bethesda)">
        <title>A chromosome-length genome assembly and annotation of blackberry (Rubus argutus, cv. 'Hillquist').</title>
        <authorList>
            <person name="Bruna T."/>
            <person name="Aryal R."/>
            <person name="Dudchenko O."/>
            <person name="Sargent D.J."/>
            <person name="Mead D."/>
            <person name="Buti M."/>
            <person name="Cavallini A."/>
            <person name="Hytonen T."/>
            <person name="Andres J."/>
            <person name="Pham M."/>
            <person name="Weisz D."/>
            <person name="Mascagni F."/>
            <person name="Usai G."/>
            <person name="Natali L."/>
            <person name="Bassil N."/>
            <person name="Fernandez G.E."/>
            <person name="Lomsadze A."/>
            <person name="Armour M."/>
            <person name="Olukolu B."/>
            <person name="Poorten T."/>
            <person name="Britton C."/>
            <person name="Davik J."/>
            <person name="Ashrafi H."/>
            <person name="Aiden E.L."/>
            <person name="Borodovsky M."/>
            <person name="Worthington M."/>
        </authorList>
    </citation>
    <scope>NUCLEOTIDE SEQUENCE [LARGE SCALE GENOMIC DNA]</scope>
    <source>
        <strain evidence="23">PI 553951</strain>
    </source>
</reference>
<dbReference type="SUPFAM" id="SSF57196">
    <property type="entry name" value="EGF/Laminin"/>
    <property type="match status" value="1"/>
</dbReference>
<feature type="region of interest" description="Disordered" evidence="18">
    <location>
        <begin position="711"/>
        <end position="775"/>
    </location>
</feature>
<evidence type="ECO:0000256" key="14">
    <source>
        <dbReference type="ARBA" id="ARBA00047558"/>
    </source>
</evidence>
<dbReference type="SUPFAM" id="SSF56112">
    <property type="entry name" value="Protein kinase-like (PK-like)"/>
    <property type="match status" value="1"/>
</dbReference>
<evidence type="ECO:0000256" key="7">
    <source>
        <dbReference type="ARBA" id="ARBA00022741"/>
    </source>
</evidence>
<dbReference type="InterPro" id="IPR001881">
    <property type="entry name" value="EGF-like_Ca-bd_dom"/>
</dbReference>
<evidence type="ECO:0000256" key="3">
    <source>
        <dbReference type="ARBA" id="ARBA00022536"/>
    </source>
</evidence>
<feature type="domain" description="EGF-like" evidence="22">
    <location>
        <begin position="305"/>
        <end position="345"/>
    </location>
</feature>
<dbReference type="GO" id="GO:0005509">
    <property type="term" value="F:calcium ion binding"/>
    <property type="evidence" value="ECO:0007669"/>
    <property type="project" value="InterPro"/>
</dbReference>
<dbReference type="CDD" id="cd00054">
    <property type="entry name" value="EGF_CA"/>
    <property type="match status" value="1"/>
</dbReference>
<dbReference type="EMBL" id="JBEDUW010000003">
    <property type="protein sequence ID" value="KAK9936969.1"/>
    <property type="molecule type" value="Genomic_DNA"/>
</dbReference>
<dbReference type="InterPro" id="IPR000719">
    <property type="entry name" value="Prot_kinase_dom"/>
</dbReference>
<evidence type="ECO:0000256" key="1">
    <source>
        <dbReference type="ARBA" id="ARBA00004479"/>
    </source>
</evidence>
<keyword evidence="13" id="KW-0325">Glycoprotein</keyword>
<dbReference type="InterPro" id="IPR001245">
    <property type="entry name" value="Ser-Thr/Tyr_kinase_cat_dom"/>
</dbReference>
<dbReference type="Gene3D" id="1.10.510.10">
    <property type="entry name" value="Transferase(Phosphotransferase) domain 1"/>
    <property type="match status" value="1"/>
</dbReference>
<dbReference type="PROSITE" id="PS00107">
    <property type="entry name" value="PROTEIN_KINASE_ATP"/>
    <property type="match status" value="1"/>
</dbReference>
<feature type="transmembrane region" description="Helical" evidence="19">
    <location>
        <begin position="357"/>
        <end position="376"/>
    </location>
</feature>
<dbReference type="Pfam" id="PF07645">
    <property type="entry name" value="EGF_CA"/>
    <property type="match status" value="1"/>
</dbReference>
<comment type="catalytic activity">
    <reaction evidence="14">
        <text>L-seryl-[protein] + ATP = O-phospho-L-seryl-[protein] + ADP + H(+)</text>
        <dbReference type="Rhea" id="RHEA:17989"/>
        <dbReference type="Rhea" id="RHEA-COMP:9863"/>
        <dbReference type="Rhea" id="RHEA-COMP:11604"/>
        <dbReference type="ChEBI" id="CHEBI:15378"/>
        <dbReference type="ChEBI" id="CHEBI:29999"/>
        <dbReference type="ChEBI" id="CHEBI:30616"/>
        <dbReference type="ChEBI" id="CHEBI:83421"/>
        <dbReference type="ChEBI" id="CHEBI:456216"/>
    </reaction>
</comment>
<evidence type="ECO:0000256" key="20">
    <source>
        <dbReference type="SAM" id="SignalP"/>
    </source>
</evidence>
<evidence type="ECO:0000259" key="22">
    <source>
        <dbReference type="PROSITE" id="PS50026"/>
    </source>
</evidence>
<dbReference type="InterPro" id="IPR025287">
    <property type="entry name" value="WAK_GUB"/>
</dbReference>
<dbReference type="GO" id="GO:0030247">
    <property type="term" value="F:polysaccharide binding"/>
    <property type="evidence" value="ECO:0007669"/>
    <property type="project" value="InterPro"/>
</dbReference>
<dbReference type="InterPro" id="IPR017441">
    <property type="entry name" value="Protein_kinase_ATP_BS"/>
</dbReference>
<dbReference type="GO" id="GO:0005524">
    <property type="term" value="F:ATP binding"/>
    <property type="evidence" value="ECO:0007669"/>
    <property type="project" value="UniProtKB-UniRule"/>
</dbReference>
<dbReference type="Pfam" id="PF07714">
    <property type="entry name" value="PK_Tyr_Ser-Thr"/>
    <property type="match status" value="1"/>
</dbReference>
<keyword evidence="5 19" id="KW-0812">Transmembrane</keyword>
<dbReference type="FunFam" id="3.30.200.20:FF:000043">
    <property type="entry name" value="Wall-associated receptor kinase 2"/>
    <property type="match status" value="1"/>
</dbReference>
<dbReference type="PANTHER" id="PTHR27005:SF468">
    <property type="entry name" value="OS01G0310500 PROTEIN"/>
    <property type="match status" value="1"/>
</dbReference>
<dbReference type="InterPro" id="IPR018097">
    <property type="entry name" value="EGF_Ca-bd_CS"/>
</dbReference>
<dbReference type="PROSITE" id="PS01186">
    <property type="entry name" value="EGF_2"/>
    <property type="match status" value="2"/>
</dbReference>
<accession>A0AAW1XKD8</accession>
<keyword evidence="7 17" id="KW-0547">Nucleotide-binding</keyword>
<evidence type="ECO:0000256" key="17">
    <source>
        <dbReference type="PROSITE-ProRule" id="PRU10141"/>
    </source>
</evidence>
<dbReference type="InterPro" id="IPR011009">
    <property type="entry name" value="Kinase-like_dom_sf"/>
</dbReference>
<keyword evidence="12" id="KW-1015">Disulfide bond</keyword>
<keyword evidence="3 16" id="KW-0245">EGF-like domain</keyword>
<comment type="subcellular location">
    <subcellularLocation>
        <location evidence="1">Membrane</location>
        <topology evidence="1">Single-pass type I membrane protein</topology>
    </subcellularLocation>
</comment>
<dbReference type="SMART" id="SM00179">
    <property type="entry name" value="EGF_CA"/>
    <property type="match status" value="1"/>
</dbReference>
<dbReference type="PROSITE" id="PS50011">
    <property type="entry name" value="PROTEIN_KINASE_DOM"/>
    <property type="match status" value="1"/>
</dbReference>
<dbReference type="SMART" id="SM00181">
    <property type="entry name" value="EGF"/>
    <property type="match status" value="2"/>
</dbReference>
<dbReference type="PROSITE" id="PS50026">
    <property type="entry name" value="EGF_3"/>
    <property type="match status" value="1"/>
</dbReference>
<dbReference type="PROSITE" id="PS01187">
    <property type="entry name" value="EGF_CA"/>
    <property type="match status" value="1"/>
</dbReference>
<keyword evidence="8" id="KW-0418">Kinase</keyword>
<evidence type="ECO:0000259" key="21">
    <source>
        <dbReference type="PROSITE" id="PS50011"/>
    </source>
</evidence>
<evidence type="ECO:0000256" key="11">
    <source>
        <dbReference type="ARBA" id="ARBA00023136"/>
    </source>
</evidence>
<dbReference type="PROSITE" id="PS00010">
    <property type="entry name" value="ASX_HYDROXYL"/>
    <property type="match status" value="1"/>
</dbReference>
<evidence type="ECO:0008006" key="25">
    <source>
        <dbReference type="Google" id="ProtNLM"/>
    </source>
</evidence>
<dbReference type="GO" id="GO:0007166">
    <property type="term" value="P:cell surface receptor signaling pathway"/>
    <property type="evidence" value="ECO:0007669"/>
    <property type="project" value="InterPro"/>
</dbReference>
<dbReference type="PANTHER" id="PTHR27005">
    <property type="entry name" value="WALL-ASSOCIATED RECEPTOR KINASE-LIKE 21"/>
    <property type="match status" value="1"/>
</dbReference>
<proteinExistence type="predicted"/>
<evidence type="ECO:0000256" key="10">
    <source>
        <dbReference type="ARBA" id="ARBA00022989"/>
    </source>
</evidence>
<dbReference type="InterPro" id="IPR045274">
    <property type="entry name" value="WAK-like"/>
</dbReference>
<evidence type="ECO:0000256" key="5">
    <source>
        <dbReference type="ARBA" id="ARBA00022692"/>
    </source>
</evidence>
<dbReference type="FunFam" id="1.10.510.10:FF:000084">
    <property type="entry name" value="Wall-associated receptor kinase 2"/>
    <property type="match status" value="1"/>
</dbReference>
<evidence type="ECO:0000256" key="15">
    <source>
        <dbReference type="ARBA" id="ARBA00047951"/>
    </source>
</evidence>
<keyword evidence="11 19" id="KW-0472">Membrane</keyword>
<evidence type="ECO:0000256" key="13">
    <source>
        <dbReference type="ARBA" id="ARBA00023180"/>
    </source>
</evidence>
<dbReference type="Proteomes" id="UP001457282">
    <property type="component" value="Unassembled WGS sequence"/>
</dbReference>
<dbReference type="Gene3D" id="3.30.200.20">
    <property type="entry name" value="Phosphorylase Kinase, domain 1"/>
    <property type="match status" value="1"/>
</dbReference>
<dbReference type="SMART" id="SM00220">
    <property type="entry name" value="S_TKc"/>
    <property type="match status" value="1"/>
</dbReference>
<name>A0AAW1XKD8_RUBAR</name>
<evidence type="ECO:0000256" key="19">
    <source>
        <dbReference type="SAM" id="Phobius"/>
    </source>
</evidence>
<keyword evidence="6 20" id="KW-0732">Signal</keyword>
<keyword evidence="4" id="KW-0808">Transferase</keyword>
<evidence type="ECO:0000256" key="2">
    <source>
        <dbReference type="ARBA" id="ARBA00022527"/>
    </source>
</evidence>
<feature type="chain" id="PRO_5043531027" description="Wall-associated receptor kinase 2-like" evidence="20">
    <location>
        <begin position="30"/>
        <end position="775"/>
    </location>
</feature>
<feature type="domain" description="Protein kinase" evidence="21">
    <location>
        <begin position="433"/>
        <end position="707"/>
    </location>
</feature>
<dbReference type="InterPro" id="IPR000152">
    <property type="entry name" value="EGF-type_Asp/Asn_hydroxyl_site"/>
</dbReference>
<gene>
    <name evidence="23" type="ORF">M0R45_013788</name>
</gene>
<sequence>MALVHGKMLLMKLSLFLLAAATTLLAAAADKLLPPQAKPNCPDHCGNLTIPYPFGIGDGCYISLKGLENQHKLICDNSTEPPSLNWTNSGVRITNFSLAEGELQVMNEISKDCYNNLGGRVLNTKPGLSMNPPFTISGAKNKFIAIGCDTSAVFRGFRGEQEFITGCMSVCNNIGAVDQNSCSGVGCCKTDIPDGLKNRTVRLGSYYNHMEIWEFNPCSYAFIVQDGHFEFNGTSFEQLENIEQLPMIFNWQIGNETCDVAEKSTVDYACQANTMCVNQTKGPRSGYYCQCLPGYEGNPYLGCQDVDECSAEINPCGNGTCHNSPGNYSCTCIKGFRNDGLWKCIAHPKANNTPLKISLGICISFFVVLVGIFWIYREDKRRKFNKLREKYFEVNGGPKLKLKLQQLASQKEYLGTTAQIFTAEELKKATNDYHESKKIGEGGYGIVYQGRLDDKREVAIKTSKMSAQIQSDQFVNEVIVLSQISHKNVVKLLGCCLETKMPMLVYEFVGNGTLYEHIHKINAKGPLSLALRLKIAAETARALSYLHNSTSTQIVHRDVKATNILLDEKFTAKVSDFGASRLVPEDQTQLSTLVQGTMGYLDPEYLQSNTLTEKSDVYSFGVVLVELLTAKKAVSFDKPEAERNLANVFVSTFEKGQLDPILDDEIVKDGNREIIIKVANLAGRCLSVKRDERPTMKDVETELDGILKTLAKQPGGKPHSSSKETDHSVESPLNSYVVEVRGEGDGGSTSIIASAEYDASMQNQSQMLKPFDDGR</sequence>
<comment type="catalytic activity">
    <reaction evidence="15">
        <text>L-threonyl-[protein] + ATP = O-phospho-L-threonyl-[protein] + ADP + H(+)</text>
        <dbReference type="Rhea" id="RHEA:46608"/>
        <dbReference type="Rhea" id="RHEA-COMP:11060"/>
        <dbReference type="Rhea" id="RHEA-COMP:11605"/>
        <dbReference type="ChEBI" id="CHEBI:15378"/>
        <dbReference type="ChEBI" id="CHEBI:30013"/>
        <dbReference type="ChEBI" id="CHEBI:30616"/>
        <dbReference type="ChEBI" id="CHEBI:61977"/>
        <dbReference type="ChEBI" id="CHEBI:456216"/>
    </reaction>
</comment>
<evidence type="ECO:0000313" key="23">
    <source>
        <dbReference type="EMBL" id="KAK9936969.1"/>
    </source>
</evidence>
<dbReference type="PROSITE" id="PS00108">
    <property type="entry name" value="PROTEIN_KINASE_ST"/>
    <property type="match status" value="1"/>
</dbReference>
<evidence type="ECO:0000256" key="6">
    <source>
        <dbReference type="ARBA" id="ARBA00022729"/>
    </source>
</evidence>
<evidence type="ECO:0000256" key="8">
    <source>
        <dbReference type="ARBA" id="ARBA00022777"/>
    </source>
</evidence>
<evidence type="ECO:0000256" key="12">
    <source>
        <dbReference type="ARBA" id="ARBA00023157"/>
    </source>
</evidence>
<keyword evidence="9 17" id="KW-0067">ATP-binding</keyword>
<dbReference type="Pfam" id="PF13947">
    <property type="entry name" value="GUB_WAK_bind"/>
    <property type="match status" value="1"/>
</dbReference>
<organism evidence="23 24">
    <name type="scientific">Rubus argutus</name>
    <name type="common">Southern blackberry</name>
    <dbReference type="NCBI Taxonomy" id="59490"/>
    <lineage>
        <taxon>Eukaryota</taxon>
        <taxon>Viridiplantae</taxon>
        <taxon>Streptophyta</taxon>
        <taxon>Embryophyta</taxon>
        <taxon>Tracheophyta</taxon>
        <taxon>Spermatophyta</taxon>
        <taxon>Magnoliopsida</taxon>
        <taxon>eudicotyledons</taxon>
        <taxon>Gunneridae</taxon>
        <taxon>Pentapetalae</taxon>
        <taxon>rosids</taxon>
        <taxon>fabids</taxon>
        <taxon>Rosales</taxon>
        <taxon>Rosaceae</taxon>
        <taxon>Rosoideae</taxon>
        <taxon>Rosoideae incertae sedis</taxon>
        <taxon>Rubus</taxon>
    </lineage>
</organism>